<organism evidence="1 2">
    <name type="scientific">Thelohanellus kitauei</name>
    <name type="common">Myxosporean</name>
    <dbReference type="NCBI Taxonomy" id="669202"/>
    <lineage>
        <taxon>Eukaryota</taxon>
        <taxon>Metazoa</taxon>
        <taxon>Cnidaria</taxon>
        <taxon>Myxozoa</taxon>
        <taxon>Myxosporea</taxon>
        <taxon>Bivalvulida</taxon>
        <taxon>Platysporina</taxon>
        <taxon>Myxobolidae</taxon>
        <taxon>Thelohanellus</taxon>
    </lineage>
</organism>
<sequence length="172" mass="19804">MSILPIRAQHYCPVLCPTMVQLLQKKDCLDGKGKECATISQRGILSNLYLTTPIQEGINLSIFFRMTFSVHVLEINKRAVNFAETVIVSGCRIDCRKRKWYPKNLTTKIVLPDHWKAFNLEIRMKDPQNFEHGHISFSYIGGVLIPFPQADPYFHVSHLKVIHYSHLPSIKL</sequence>
<dbReference type="EMBL" id="JWZT01003352">
    <property type="protein sequence ID" value="KII66993.1"/>
    <property type="molecule type" value="Genomic_DNA"/>
</dbReference>
<protein>
    <submittedName>
        <fullName evidence="1">Uncharacterized protein</fullName>
    </submittedName>
</protein>
<gene>
    <name evidence="1" type="ORF">RF11_13468</name>
</gene>
<proteinExistence type="predicted"/>
<accession>A0A0C2JCR9</accession>
<evidence type="ECO:0000313" key="1">
    <source>
        <dbReference type="EMBL" id="KII66993.1"/>
    </source>
</evidence>
<name>A0A0C2JCR9_THEKT</name>
<keyword evidence="2" id="KW-1185">Reference proteome</keyword>
<evidence type="ECO:0000313" key="2">
    <source>
        <dbReference type="Proteomes" id="UP000031668"/>
    </source>
</evidence>
<dbReference type="Proteomes" id="UP000031668">
    <property type="component" value="Unassembled WGS sequence"/>
</dbReference>
<dbReference type="AlphaFoldDB" id="A0A0C2JCR9"/>
<reference evidence="1 2" key="1">
    <citation type="journal article" date="2014" name="Genome Biol. Evol.">
        <title>The genome of the myxosporean Thelohanellus kitauei shows adaptations to nutrient acquisition within its fish host.</title>
        <authorList>
            <person name="Yang Y."/>
            <person name="Xiong J."/>
            <person name="Zhou Z."/>
            <person name="Huo F."/>
            <person name="Miao W."/>
            <person name="Ran C."/>
            <person name="Liu Y."/>
            <person name="Zhang J."/>
            <person name="Feng J."/>
            <person name="Wang M."/>
            <person name="Wang M."/>
            <person name="Wang L."/>
            <person name="Yao B."/>
        </authorList>
    </citation>
    <scope>NUCLEOTIDE SEQUENCE [LARGE SCALE GENOMIC DNA]</scope>
    <source>
        <strain evidence="1">Wuqing</strain>
    </source>
</reference>
<comment type="caution">
    <text evidence="1">The sequence shown here is derived from an EMBL/GenBank/DDBJ whole genome shotgun (WGS) entry which is preliminary data.</text>
</comment>